<sequence length="76" mass="8613">MFRPAQKVASEIGKDFLPDTKVKFYFRGDLETGKVIKQMTNSAIISIKKTADNKDVIFQTNGNIVISYEDLKLKTN</sequence>
<name>A0A429ZTY9_9ENTE</name>
<reference evidence="1 2" key="1">
    <citation type="submission" date="2017-05" db="EMBL/GenBank/DDBJ databases">
        <title>Vagococcus spp. assemblies.</title>
        <authorList>
            <person name="Gulvik C.A."/>
        </authorList>
    </citation>
    <scope>NUCLEOTIDE SEQUENCE [LARGE SCALE GENOMIC DNA]</scope>
    <source>
        <strain evidence="1 2">NCFB 2777</strain>
    </source>
</reference>
<organism evidence="1 2">
    <name type="scientific">Vagococcus salmoninarum</name>
    <dbReference type="NCBI Taxonomy" id="2739"/>
    <lineage>
        <taxon>Bacteria</taxon>
        <taxon>Bacillati</taxon>
        <taxon>Bacillota</taxon>
        <taxon>Bacilli</taxon>
        <taxon>Lactobacillales</taxon>
        <taxon>Enterococcaceae</taxon>
        <taxon>Vagococcus</taxon>
    </lineage>
</organism>
<accession>A0A429ZTY9</accession>
<gene>
    <name evidence="1" type="ORF">CBF35_03960</name>
</gene>
<dbReference type="GeneID" id="98567513"/>
<keyword evidence="2" id="KW-1185">Reference proteome</keyword>
<evidence type="ECO:0008006" key="3">
    <source>
        <dbReference type="Google" id="ProtNLM"/>
    </source>
</evidence>
<evidence type="ECO:0000313" key="1">
    <source>
        <dbReference type="EMBL" id="RST97090.1"/>
    </source>
</evidence>
<protein>
    <recommendedName>
        <fullName evidence="3">DUF2187 domain-containing protein</fullName>
    </recommendedName>
</protein>
<evidence type="ECO:0000313" key="2">
    <source>
        <dbReference type="Proteomes" id="UP000287239"/>
    </source>
</evidence>
<dbReference type="Proteomes" id="UP000287239">
    <property type="component" value="Unassembled WGS sequence"/>
</dbReference>
<dbReference type="AlphaFoldDB" id="A0A429ZTY9"/>
<comment type="caution">
    <text evidence="1">The sequence shown here is derived from an EMBL/GenBank/DDBJ whole genome shotgun (WGS) entry which is preliminary data.</text>
</comment>
<dbReference type="RefSeq" id="WP_126778689.1">
    <property type="nucleotide sequence ID" value="NZ_CAUQJP010000001.1"/>
</dbReference>
<dbReference type="OrthoDB" id="2186696at2"/>
<proteinExistence type="predicted"/>
<dbReference type="EMBL" id="NGJU01000004">
    <property type="protein sequence ID" value="RST97090.1"/>
    <property type="molecule type" value="Genomic_DNA"/>
</dbReference>